<evidence type="ECO:0000313" key="14">
    <source>
        <dbReference type="Proteomes" id="UP000032900"/>
    </source>
</evidence>
<accession>A0A0E9LQZ3</accession>
<evidence type="ECO:0000256" key="1">
    <source>
        <dbReference type="ARBA" id="ARBA00001947"/>
    </source>
</evidence>
<dbReference type="InterPro" id="IPR036034">
    <property type="entry name" value="PDZ_sf"/>
</dbReference>
<keyword evidence="11" id="KW-0479">Metal-binding</keyword>
<dbReference type="SUPFAM" id="SSF50156">
    <property type="entry name" value="PDZ domain-like"/>
    <property type="match status" value="2"/>
</dbReference>
<dbReference type="STRING" id="1236989.JCM15548_44"/>
<keyword evidence="10 11" id="KW-0472">Membrane</keyword>
<dbReference type="GO" id="GO:0016020">
    <property type="term" value="C:membrane"/>
    <property type="evidence" value="ECO:0007669"/>
    <property type="project" value="UniProtKB-SubCell"/>
</dbReference>
<dbReference type="InterPro" id="IPR008915">
    <property type="entry name" value="Peptidase_M50"/>
</dbReference>
<dbReference type="SMART" id="SM00228">
    <property type="entry name" value="PDZ"/>
    <property type="match status" value="2"/>
</dbReference>
<dbReference type="EC" id="3.4.24.-" evidence="11"/>
<feature type="transmembrane region" description="Helical" evidence="11">
    <location>
        <begin position="364"/>
        <end position="397"/>
    </location>
</feature>
<dbReference type="OrthoDB" id="9782003at2"/>
<feature type="transmembrane region" description="Helical" evidence="11">
    <location>
        <begin position="409"/>
        <end position="428"/>
    </location>
</feature>
<feature type="domain" description="PDZ" evidence="12">
    <location>
        <begin position="207"/>
        <end position="277"/>
    </location>
</feature>
<name>A0A0E9LQZ3_9BACT</name>
<evidence type="ECO:0000256" key="10">
    <source>
        <dbReference type="ARBA" id="ARBA00023136"/>
    </source>
</evidence>
<dbReference type="InterPro" id="IPR004387">
    <property type="entry name" value="Pept_M50_Zn"/>
</dbReference>
<keyword evidence="8 11" id="KW-1133">Transmembrane helix</keyword>
<keyword evidence="9 11" id="KW-0482">Metalloprotease</keyword>
<evidence type="ECO:0000256" key="6">
    <source>
        <dbReference type="ARBA" id="ARBA00022801"/>
    </source>
</evidence>
<evidence type="ECO:0000256" key="4">
    <source>
        <dbReference type="ARBA" id="ARBA00022670"/>
    </source>
</evidence>
<dbReference type="CDD" id="cd06163">
    <property type="entry name" value="S2P-M50_PDZ_RseP-like"/>
    <property type="match status" value="1"/>
</dbReference>
<dbReference type="NCBIfam" id="TIGR00054">
    <property type="entry name" value="RIP metalloprotease RseP"/>
    <property type="match status" value="1"/>
</dbReference>
<keyword evidence="4 13" id="KW-0645">Protease</keyword>
<keyword evidence="5 11" id="KW-0812">Transmembrane</keyword>
<dbReference type="GO" id="GO:0046872">
    <property type="term" value="F:metal ion binding"/>
    <property type="evidence" value="ECO:0007669"/>
    <property type="project" value="UniProtKB-KW"/>
</dbReference>
<evidence type="ECO:0000256" key="5">
    <source>
        <dbReference type="ARBA" id="ARBA00022692"/>
    </source>
</evidence>
<feature type="transmembrane region" description="Helical" evidence="11">
    <location>
        <begin position="103"/>
        <end position="125"/>
    </location>
</feature>
<keyword evidence="14" id="KW-1185">Reference proteome</keyword>
<proteinExistence type="inferred from homology"/>
<sequence length="439" mass="49214">MDVLIKVLQLILSLSILVILHEFGHFFFARLFNTRVEKFYLFFNPGFSLFKFKKGDTEYGIGWLPLGGYVKISGMIDESMDKEQLAQPPQPYEFRAKPAWQRLLIMVGGVVVNFILAIVIFWMILFRWGDSYIPAENARYGLYFHPVAHEIGLQDGDNVLAINGEKVENISAIVRMVLIEDAHTMLVQRGDSQFSLAVPETFKNTVLSEEVRVLASYQVPVLVDSVLEDSGAGRAGLQKNDRIVSVDSIATPYFNQFSSSLIGMRGEETNVGLYRDGQYMQLPVEVSADGTLGFFSKAPGEILGEETMTYSLASALPAGIDKGVGLLTNYVKQMKLIFTKEGAKQIGGFGTIGSLFPSAWNWEAFWYTTAFLSIILAFMNILPIPALDGGHVLFLLYEMVARRKPSEKFMEYAQMVGMVLLLSLLVFANGNDLYRWLFK</sequence>
<dbReference type="GO" id="GO:0006508">
    <property type="term" value="P:proteolysis"/>
    <property type="evidence" value="ECO:0007669"/>
    <property type="project" value="UniProtKB-KW"/>
</dbReference>
<evidence type="ECO:0000256" key="2">
    <source>
        <dbReference type="ARBA" id="ARBA00004141"/>
    </source>
</evidence>
<feature type="transmembrane region" description="Helical" evidence="11">
    <location>
        <begin position="6"/>
        <end position="28"/>
    </location>
</feature>
<evidence type="ECO:0000256" key="3">
    <source>
        <dbReference type="ARBA" id="ARBA00007931"/>
    </source>
</evidence>
<dbReference type="RefSeq" id="WP_062121902.1">
    <property type="nucleotide sequence ID" value="NZ_BAZW01000001.1"/>
</dbReference>
<keyword evidence="6 11" id="KW-0378">Hydrolase</keyword>
<evidence type="ECO:0000256" key="9">
    <source>
        <dbReference type="ARBA" id="ARBA00023049"/>
    </source>
</evidence>
<dbReference type="EMBL" id="BAZW01000001">
    <property type="protein sequence ID" value="GAO27992.1"/>
    <property type="molecule type" value="Genomic_DNA"/>
</dbReference>
<feature type="domain" description="PDZ" evidence="12">
    <location>
        <begin position="138"/>
        <end position="191"/>
    </location>
</feature>
<comment type="cofactor">
    <cofactor evidence="1 11">
        <name>Zn(2+)</name>
        <dbReference type="ChEBI" id="CHEBI:29105"/>
    </cofactor>
</comment>
<dbReference type="Proteomes" id="UP000032900">
    <property type="component" value="Unassembled WGS sequence"/>
</dbReference>
<dbReference type="PANTHER" id="PTHR42837">
    <property type="entry name" value="REGULATOR OF SIGMA-E PROTEASE RSEP"/>
    <property type="match status" value="1"/>
</dbReference>
<evidence type="ECO:0000256" key="8">
    <source>
        <dbReference type="ARBA" id="ARBA00022989"/>
    </source>
</evidence>
<dbReference type="PANTHER" id="PTHR42837:SF2">
    <property type="entry name" value="MEMBRANE METALLOPROTEASE ARASP2, CHLOROPLASTIC-RELATED"/>
    <property type="match status" value="1"/>
</dbReference>
<comment type="subcellular location">
    <subcellularLocation>
        <location evidence="2">Membrane</location>
        <topology evidence="2">Multi-pass membrane protein</topology>
    </subcellularLocation>
</comment>
<gene>
    <name evidence="13" type="ORF">JCM15548_44</name>
</gene>
<evidence type="ECO:0000259" key="12">
    <source>
        <dbReference type="SMART" id="SM00228"/>
    </source>
</evidence>
<comment type="similarity">
    <text evidence="3 11">Belongs to the peptidase M50B family.</text>
</comment>
<dbReference type="GO" id="GO:0004222">
    <property type="term" value="F:metalloendopeptidase activity"/>
    <property type="evidence" value="ECO:0007669"/>
    <property type="project" value="InterPro"/>
</dbReference>
<evidence type="ECO:0000256" key="7">
    <source>
        <dbReference type="ARBA" id="ARBA00022833"/>
    </source>
</evidence>
<reference evidence="13 14" key="1">
    <citation type="journal article" date="2015" name="Microbes Environ.">
        <title>Distribution and evolution of nitrogen fixation genes in the phylum bacteroidetes.</title>
        <authorList>
            <person name="Inoue J."/>
            <person name="Oshima K."/>
            <person name="Suda W."/>
            <person name="Sakamoto M."/>
            <person name="Iino T."/>
            <person name="Noda S."/>
            <person name="Hongoh Y."/>
            <person name="Hattori M."/>
            <person name="Ohkuma M."/>
        </authorList>
    </citation>
    <scope>NUCLEOTIDE SEQUENCE [LARGE SCALE GENOMIC DNA]</scope>
    <source>
        <strain evidence="13">JCM 15548</strain>
    </source>
</reference>
<evidence type="ECO:0000256" key="11">
    <source>
        <dbReference type="RuleBase" id="RU362031"/>
    </source>
</evidence>
<keyword evidence="7 11" id="KW-0862">Zinc</keyword>
<evidence type="ECO:0000313" key="13">
    <source>
        <dbReference type="EMBL" id="GAO27992.1"/>
    </source>
</evidence>
<protein>
    <recommendedName>
        <fullName evidence="11">Zinc metalloprotease</fullName>
        <ecNumber evidence="11">3.4.24.-</ecNumber>
    </recommendedName>
</protein>
<comment type="caution">
    <text evidence="13">The sequence shown here is derived from an EMBL/GenBank/DDBJ whole genome shotgun (WGS) entry which is preliminary data.</text>
</comment>
<dbReference type="Gene3D" id="2.30.42.10">
    <property type="match status" value="2"/>
</dbReference>
<dbReference type="InterPro" id="IPR001478">
    <property type="entry name" value="PDZ"/>
</dbReference>
<dbReference type="AlphaFoldDB" id="A0A0E9LQZ3"/>
<dbReference type="Pfam" id="PF02163">
    <property type="entry name" value="Peptidase_M50"/>
    <property type="match status" value="1"/>
</dbReference>
<organism evidence="13 14">
    <name type="scientific">Geofilum rubicundum JCM 15548</name>
    <dbReference type="NCBI Taxonomy" id="1236989"/>
    <lineage>
        <taxon>Bacteria</taxon>
        <taxon>Pseudomonadati</taxon>
        <taxon>Bacteroidota</taxon>
        <taxon>Bacteroidia</taxon>
        <taxon>Marinilabiliales</taxon>
        <taxon>Marinilabiliaceae</taxon>
        <taxon>Geofilum</taxon>
    </lineage>
</organism>